<keyword evidence="3 6" id="KW-0813">Transport</keyword>
<dbReference type="PANTHER" id="PTHR21294:SF8">
    <property type="entry name" value="ELECTRON TRANSFER FLAVOPROTEIN SUBUNIT BETA"/>
    <property type="match status" value="1"/>
</dbReference>
<sequence length="258" mass="28153">MKILVGIKRALDYAIKSRVRADGKWMETNGLKHSINPFDEIALEEALRIREKGQNSHQITVASCGGQKSMETIRSALAMGADKGILIDSDKEGSVSPNDGWLFICLWLGTLQPLTVAKALAKIASREKSDLILLGKQAIDDDAGQTGQMLAGLLGWPQVTFASEIKFSDSGDVNVTSEIDGGLQEVKLTLPAVITKAKKKPIEVVSIDEILPDRSDIKPRLEILDVSDPPPRPSGRKVESVDQLLDLLHKEAKVLEFH</sequence>
<comment type="cofactor">
    <cofactor evidence="6">
        <name>FAD</name>
        <dbReference type="ChEBI" id="CHEBI:57692"/>
    </cofactor>
    <text evidence="6">Binds 1 FAD per dimer.</text>
</comment>
<dbReference type="RefSeq" id="XP_013239611.1">
    <property type="nucleotide sequence ID" value="XM_013384157.1"/>
</dbReference>
<dbReference type="Pfam" id="PF01012">
    <property type="entry name" value="ETF"/>
    <property type="match status" value="2"/>
</dbReference>
<keyword evidence="9" id="KW-1185">Reference proteome</keyword>
<evidence type="ECO:0000256" key="1">
    <source>
        <dbReference type="ARBA" id="ARBA00004305"/>
    </source>
</evidence>
<dbReference type="SMART" id="SM00893">
    <property type="entry name" value="ETF"/>
    <property type="match status" value="1"/>
</dbReference>
<dbReference type="InterPro" id="IPR033948">
    <property type="entry name" value="ETF_beta_N"/>
</dbReference>
<keyword evidence="4 6" id="KW-0249">Electron transport</keyword>
<evidence type="ECO:0000256" key="2">
    <source>
        <dbReference type="ARBA" id="ARBA00007557"/>
    </source>
</evidence>
<protein>
    <recommendedName>
        <fullName evidence="6">Probable electron transfer flavoprotein subunit beta</fullName>
    </recommendedName>
</protein>
<dbReference type="Proteomes" id="UP000029725">
    <property type="component" value="Unassembled WGS sequence"/>
</dbReference>
<comment type="subunit">
    <text evidence="6">Heterodimer of an alpha and a beta subunit.</text>
</comment>
<dbReference type="InterPro" id="IPR014729">
    <property type="entry name" value="Rossmann-like_a/b/a_fold"/>
</dbReference>
<accession>A0A098VW81</accession>
<evidence type="ECO:0000256" key="3">
    <source>
        <dbReference type="ARBA" id="ARBA00022448"/>
    </source>
</evidence>
<evidence type="ECO:0000256" key="5">
    <source>
        <dbReference type="ARBA" id="ARBA00025416"/>
    </source>
</evidence>
<keyword evidence="6" id="KW-0496">Mitochondrion</keyword>
<dbReference type="GeneID" id="25257947"/>
<dbReference type="VEuPathDB" id="MicrosporidiaDB:DI09_107p90"/>
<dbReference type="HOGENOM" id="CLU_060196_0_0_1"/>
<dbReference type="SUPFAM" id="SSF52402">
    <property type="entry name" value="Adenine nucleotide alpha hydrolases-like"/>
    <property type="match status" value="1"/>
</dbReference>
<comment type="similarity">
    <text evidence="2 6">Belongs to the ETF beta-subunit/FixA family.</text>
</comment>
<feature type="domain" description="Electron transfer flavoprotein alpha/beta-subunit N-terminal" evidence="7">
    <location>
        <begin position="23"/>
        <end position="233"/>
    </location>
</feature>
<dbReference type="CDD" id="cd01714">
    <property type="entry name" value="ETF_beta"/>
    <property type="match status" value="1"/>
</dbReference>
<name>A0A098VW81_9MICR</name>
<dbReference type="InterPro" id="IPR012255">
    <property type="entry name" value="ETF_b"/>
</dbReference>
<dbReference type="OrthoDB" id="276685at2759"/>
<dbReference type="AlphaFoldDB" id="A0A098VW81"/>
<reference evidence="8 9" key="1">
    <citation type="submission" date="2014-04" db="EMBL/GenBank/DDBJ databases">
        <title>A new species of microsporidia sheds light on the evolution of extreme parasitism.</title>
        <authorList>
            <person name="Haag K.L."/>
            <person name="James T.Y."/>
            <person name="Larsson R."/>
            <person name="Schaer T.M."/>
            <person name="Refardt D."/>
            <person name="Pombert J.-F."/>
            <person name="Ebert D."/>
        </authorList>
    </citation>
    <scope>NUCLEOTIDE SEQUENCE [LARGE SCALE GENOMIC DNA]</scope>
    <source>
        <strain evidence="8 9">UGP3</strain>
        <tissue evidence="8">Spores</tissue>
    </source>
</reference>
<evidence type="ECO:0000259" key="7">
    <source>
        <dbReference type="SMART" id="SM00893"/>
    </source>
</evidence>
<comment type="function">
    <text evidence="5 6">The electron transfer flavoprotein serves as a specific electron acceptor for several dehydrogenases, including five acyl-CoA dehydrogenases, glutaryl-CoA and sarcosine dehydrogenase. It transfers the electrons to the main mitochondrial respiratory chain via ETF-ubiquinone oxidoreductase (ETF dehydrogenase).</text>
</comment>
<comment type="subcellular location">
    <subcellularLocation>
        <location evidence="1 6">Mitochondrion matrix</location>
    </subcellularLocation>
</comment>
<evidence type="ECO:0000256" key="6">
    <source>
        <dbReference type="PIRNR" id="PIRNR000090"/>
    </source>
</evidence>
<dbReference type="EMBL" id="JMKJ01000008">
    <property type="protein sequence ID" value="KGG53175.1"/>
    <property type="molecule type" value="Genomic_DNA"/>
</dbReference>
<dbReference type="Gene3D" id="3.40.50.620">
    <property type="entry name" value="HUPs"/>
    <property type="match status" value="1"/>
</dbReference>
<dbReference type="InterPro" id="IPR014730">
    <property type="entry name" value="ETF_a/b_N"/>
</dbReference>
<dbReference type="PANTHER" id="PTHR21294">
    <property type="entry name" value="ELECTRON TRANSFER FLAVOPROTEIN BETA-SUBUNIT"/>
    <property type="match status" value="1"/>
</dbReference>
<dbReference type="PIRSF" id="PIRSF000090">
    <property type="entry name" value="Beta-ETF"/>
    <property type="match status" value="1"/>
</dbReference>
<gene>
    <name evidence="8" type="ORF">DI09_107p90</name>
</gene>
<dbReference type="GO" id="GO:0005759">
    <property type="term" value="C:mitochondrial matrix"/>
    <property type="evidence" value="ECO:0007669"/>
    <property type="project" value="UniProtKB-SubCell"/>
</dbReference>
<proteinExistence type="inferred from homology"/>
<dbReference type="GO" id="GO:0009055">
    <property type="term" value="F:electron transfer activity"/>
    <property type="evidence" value="ECO:0007669"/>
    <property type="project" value="InterPro"/>
</dbReference>
<evidence type="ECO:0000256" key="4">
    <source>
        <dbReference type="ARBA" id="ARBA00022982"/>
    </source>
</evidence>
<comment type="cofactor">
    <cofactor evidence="6">
        <name>AMP</name>
        <dbReference type="ChEBI" id="CHEBI:456215"/>
    </cofactor>
    <text evidence="6">Binds 1 AMP per subunit.</text>
</comment>
<evidence type="ECO:0000313" key="9">
    <source>
        <dbReference type="Proteomes" id="UP000029725"/>
    </source>
</evidence>
<comment type="caution">
    <text evidence="8">The sequence shown here is derived from an EMBL/GenBank/DDBJ whole genome shotgun (WGS) entry which is preliminary data.</text>
</comment>
<evidence type="ECO:0000313" key="8">
    <source>
        <dbReference type="EMBL" id="KGG53175.1"/>
    </source>
</evidence>
<organism evidence="8 9">
    <name type="scientific">Mitosporidium daphniae</name>
    <dbReference type="NCBI Taxonomy" id="1485682"/>
    <lineage>
        <taxon>Eukaryota</taxon>
        <taxon>Fungi</taxon>
        <taxon>Fungi incertae sedis</taxon>
        <taxon>Microsporidia</taxon>
        <taxon>Mitosporidium</taxon>
    </lineage>
</organism>